<dbReference type="InParanoid" id="A0A0G4F8V0"/>
<organism evidence="2 3">
    <name type="scientific">Vitrella brassicaformis (strain CCMP3155)</name>
    <dbReference type="NCBI Taxonomy" id="1169540"/>
    <lineage>
        <taxon>Eukaryota</taxon>
        <taxon>Sar</taxon>
        <taxon>Alveolata</taxon>
        <taxon>Colpodellida</taxon>
        <taxon>Vitrellaceae</taxon>
        <taxon>Vitrella</taxon>
    </lineage>
</organism>
<feature type="compositionally biased region" description="Low complexity" evidence="1">
    <location>
        <begin position="34"/>
        <end position="47"/>
    </location>
</feature>
<dbReference type="Proteomes" id="UP000041254">
    <property type="component" value="Unassembled WGS sequence"/>
</dbReference>
<gene>
    <name evidence="2" type="ORF">Vbra_4210</name>
</gene>
<feature type="compositionally biased region" description="Polar residues" evidence="1">
    <location>
        <begin position="76"/>
        <end position="87"/>
    </location>
</feature>
<accession>A0A0G4F8V0</accession>
<sequence>LDLITDILLLYYILLYVFARKFFMSGHCNRPKPTAQQTAQGGTAQATDRPPFTDIATAAVDNGISDRPLRHKDSNASRLQHSGTTRSHLRRQTTLMTAALSFISTEPALAGTAKVQSALASLEVSPRYLRTLSDQIRLYSLIEVTGLLYTNLMMLITNQI</sequence>
<proteinExistence type="predicted"/>
<evidence type="ECO:0000313" key="2">
    <source>
        <dbReference type="EMBL" id="CEM08997.1"/>
    </source>
</evidence>
<dbReference type="VEuPathDB" id="CryptoDB:Vbra_4210"/>
<feature type="region of interest" description="Disordered" evidence="1">
    <location>
        <begin position="66"/>
        <end position="87"/>
    </location>
</feature>
<feature type="region of interest" description="Disordered" evidence="1">
    <location>
        <begin position="31"/>
        <end position="50"/>
    </location>
</feature>
<evidence type="ECO:0000313" key="3">
    <source>
        <dbReference type="Proteomes" id="UP000041254"/>
    </source>
</evidence>
<feature type="non-terminal residue" evidence="2">
    <location>
        <position position="1"/>
    </location>
</feature>
<reference evidence="2 3" key="1">
    <citation type="submission" date="2014-11" db="EMBL/GenBank/DDBJ databases">
        <authorList>
            <person name="Zhu J."/>
            <person name="Qi W."/>
            <person name="Song R."/>
        </authorList>
    </citation>
    <scope>NUCLEOTIDE SEQUENCE [LARGE SCALE GENOMIC DNA]</scope>
</reference>
<dbReference type="EMBL" id="CDMY01000391">
    <property type="protein sequence ID" value="CEM08997.1"/>
    <property type="molecule type" value="Genomic_DNA"/>
</dbReference>
<name>A0A0G4F8V0_VITBC</name>
<dbReference type="AlphaFoldDB" id="A0A0G4F8V0"/>
<evidence type="ECO:0000256" key="1">
    <source>
        <dbReference type="SAM" id="MobiDB-lite"/>
    </source>
</evidence>
<keyword evidence="3" id="KW-1185">Reference proteome</keyword>
<protein>
    <submittedName>
        <fullName evidence="2">Uncharacterized protein</fullName>
    </submittedName>
</protein>